<name>A0ABT3B9B3_9RHOB</name>
<proteinExistence type="predicted"/>
<keyword evidence="1" id="KW-0732">Signal</keyword>
<evidence type="ECO:0000256" key="1">
    <source>
        <dbReference type="SAM" id="SignalP"/>
    </source>
</evidence>
<feature type="chain" id="PRO_5045916940" evidence="1">
    <location>
        <begin position="20"/>
        <end position="229"/>
    </location>
</feature>
<dbReference type="Proteomes" id="UP001208690">
    <property type="component" value="Unassembled WGS sequence"/>
</dbReference>
<evidence type="ECO:0000313" key="3">
    <source>
        <dbReference type="Proteomes" id="UP001208690"/>
    </source>
</evidence>
<comment type="caution">
    <text evidence="2">The sequence shown here is derived from an EMBL/GenBank/DDBJ whole genome shotgun (WGS) entry which is preliminary data.</text>
</comment>
<organism evidence="2 3">
    <name type="scientific">Roseobacter sinensis</name>
    <dbReference type="NCBI Taxonomy" id="2931391"/>
    <lineage>
        <taxon>Bacteria</taxon>
        <taxon>Pseudomonadati</taxon>
        <taxon>Pseudomonadota</taxon>
        <taxon>Alphaproteobacteria</taxon>
        <taxon>Rhodobacterales</taxon>
        <taxon>Roseobacteraceae</taxon>
        <taxon>Roseobacter</taxon>
    </lineage>
</organism>
<dbReference type="EMBL" id="JALIEB010000001">
    <property type="protein sequence ID" value="MCV3270171.1"/>
    <property type="molecule type" value="Genomic_DNA"/>
</dbReference>
<feature type="signal peptide" evidence="1">
    <location>
        <begin position="1"/>
        <end position="19"/>
    </location>
</feature>
<dbReference type="RefSeq" id="WP_263842490.1">
    <property type="nucleotide sequence ID" value="NZ_JALIEB010000001.1"/>
</dbReference>
<evidence type="ECO:0000313" key="2">
    <source>
        <dbReference type="EMBL" id="MCV3270171.1"/>
    </source>
</evidence>
<reference evidence="2 3" key="1">
    <citation type="submission" date="2022-04" db="EMBL/GenBank/DDBJ databases">
        <title>Roseobacter sp. WL0113 is a bacterium isolated from neritic sediment.</title>
        <authorList>
            <person name="Wang L."/>
            <person name="He W."/>
            <person name="Zhang D.-F."/>
        </authorList>
    </citation>
    <scope>NUCLEOTIDE SEQUENCE [LARGE SCALE GENOMIC DNA]</scope>
    <source>
        <strain evidence="2 3">WL0113</strain>
    </source>
</reference>
<keyword evidence="3" id="KW-1185">Reference proteome</keyword>
<accession>A0ABT3B9B3</accession>
<protein>
    <submittedName>
        <fullName evidence="2">PEBP family protein</fullName>
    </submittedName>
</protein>
<dbReference type="Gene3D" id="2.60.120.260">
    <property type="entry name" value="Galactose-binding domain-like"/>
    <property type="match status" value="1"/>
</dbReference>
<sequence length="229" mass="24768">MTQLRTQAFGLLLCRAAIAGLGAIAPVAVAQANERVVVIEVWADNWFEVFVNGELVLTDPVPITTERSFNAESLTLSIDVPAQVSIKARDFTENDTGLEYIGTPRQQMGDGGLIAQVTDAASGDVLAATDANTRCFVVHRAPLDPACATERAPIAGEGSCTFSELAEPEGWASLDFEDEGWPSAITYSEDEVSPRRGYRDIVWTEPAALIWSDSLLLDNALLCRLPRIE</sequence>
<gene>
    <name evidence="2" type="ORF">MUB52_01910</name>
</gene>